<name>A0A512DR98_9PROT</name>
<dbReference type="OrthoDB" id="9801602at2"/>
<feature type="modified residue" description="4-aspartylphosphate" evidence="3">
    <location>
        <position position="51"/>
    </location>
</feature>
<dbReference type="Pfam" id="PF00072">
    <property type="entry name" value="Response_reg"/>
    <property type="match status" value="1"/>
</dbReference>
<keyword evidence="6" id="KW-1185">Reference proteome</keyword>
<dbReference type="SUPFAM" id="SSF52172">
    <property type="entry name" value="CheY-like"/>
    <property type="match status" value="1"/>
</dbReference>
<dbReference type="SMART" id="SM00448">
    <property type="entry name" value="REC"/>
    <property type="match status" value="1"/>
</dbReference>
<accession>A0A512DR98</accession>
<evidence type="ECO:0000313" key="6">
    <source>
        <dbReference type="Proteomes" id="UP000321523"/>
    </source>
</evidence>
<feature type="domain" description="Response regulatory" evidence="4">
    <location>
        <begin position="2"/>
        <end position="119"/>
    </location>
</feature>
<dbReference type="Gene3D" id="3.40.50.2300">
    <property type="match status" value="1"/>
</dbReference>
<keyword evidence="1 3" id="KW-0597">Phosphoprotein</keyword>
<dbReference type="AlphaFoldDB" id="A0A512DR98"/>
<dbReference type="CDD" id="cd17546">
    <property type="entry name" value="REC_hyHK_CKI1_RcsC-like"/>
    <property type="match status" value="1"/>
</dbReference>
<protein>
    <recommendedName>
        <fullName evidence="4">Response regulatory domain-containing protein</fullName>
    </recommendedName>
</protein>
<dbReference type="InterPro" id="IPR011006">
    <property type="entry name" value="CheY-like_superfamily"/>
</dbReference>
<reference evidence="5 6" key="1">
    <citation type="submission" date="2019-07" db="EMBL/GenBank/DDBJ databases">
        <title>Whole genome shotgun sequence of Skermanella aerolata NBRC 106429.</title>
        <authorList>
            <person name="Hosoyama A."/>
            <person name="Uohara A."/>
            <person name="Ohji S."/>
            <person name="Ichikawa N."/>
        </authorList>
    </citation>
    <scope>NUCLEOTIDE SEQUENCE [LARGE SCALE GENOMIC DNA]</scope>
    <source>
        <strain evidence="5 6">NBRC 106429</strain>
    </source>
</reference>
<keyword evidence="2" id="KW-0902">Two-component regulatory system</keyword>
<dbReference type="RefSeq" id="WP_052831103.1">
    <property type="nucleotide sequence ID" value="NZ_BJYZ01000013.1"/>
</dbReference>
<comment type="caution">
    <text evidence="5">The sequence shown here is derived from an EMBL/GenBank/DDBJ whole genome shotgun (WGS) entry which is preliminary data.</text>
</comment>
<evidence type="ECO:0000259" key="4">
    <source>
        <dbReference type="PROSITE" id="PS50110"/>
    </source>
</evidence>
<organism evidence="5 6">
    <name type="scientific">Skermanella aerolata</name>
    <dbReference type="NCBI Taxonomy" id="393310"/>
    <lineage>
        <taxon>Bacteria</taxon>
        <taxon>Pseudomonadati</taxon>
        <taxon>Pseudomonadota</taxon>
        <taxon>Alphaproteobacteria</taxon>
        <taxon>Rhodospirillales</taxon>
        <taxon>Azospirillaceae</taxon>
        <taxon>Skermanella</taxon>
    </lineage>
</organism>
<dbReference type="EMBL" id="BJYZ01000013">
    <property type="protein sequence ID" value="GEO38977.1"/>
    <property type="molecule type" value="Genomic_DNA"/>
</dbReference>
<sequence>MQILIAEDNPINQKLVDLICRKAGYQTRIVPDGSTAVDAIREGGIGLVLMDVMMPRMDGIEATRQIRALPGDESRTPIIAVTAHTDGENREACHAAGMNAFLGKPVRPTELLKMIASLLPA</sequence>
<evidence type="ECO:0000256" key="3">
    <source>
        <dbReference type="PROSITE-ProRule" id="PRU00169"/>
    </source>
</evidence>
<dbReference type="Proteomes" id="UP000321523">
    <property type="component" value="Unassembled WGS sequence"/>
</dbReference>
<proteinExistence type="predicted"/>
<dbReference type="PANTHER" id="PTHR45339">
    <property type="entry name" value="HYBRID SIGNAL TRANSDUCTION HISTIDINE KINASE J"/>
    <property type="match status" value="1"/>
</dbReference>
<dbReference type="PROSITE" id="PS50110">
    <property type="entry name" value="RESPONSE_REGULATORY"/>
    <property type="match status" value="1"/>
</dbReference>
<evidence type="ECO:0000256" key="2">
    <source>
        <dbReference type="ARBA" id="ARBA00023012"/>
    </source>
</evidence>
<gene>
    <name evidence="5" type="ORF">SAE02_31250</name>
</gene>
<dbReference type="GO" id="GO:0000160">
    <property type="term" value="P:phosphorelay signal transduction system"/>
    <property type="evidence" value="ECO:0007669"/>
    <property type="project" value="UniProtKB-KW"/>
</dbReference>
<evidence type="ECO:0000256" key="1">
    <source>
        <dbReference type="ARBA" id="ARBA00022553"/>
    </source>
</evidence>
<evidence type="ECO:0000313" key="5">
    <source>
        <dbReference type="EMBL" id="GEO38977.1"/>
    </source>
</evidence>
<dbReference type="InterPro" id="IPR001789">
    <property type="entry name" value="Sig_transdc_resp-reg_receiver"/>
</dbReference>
<dbReference type="PANTHER" id="PTHR45339:SF1">
    <property type="entry name" value="HYBRID SIGNAL TRANSDUCTION HISTIDINE KINASE J"/>
    <property type="match status" value="1"/>
</dbReference>